<name>A0ABU5U691_9CYAN</name>
<sequence length="382" mass="44835">MLGWIFGGLVKKLERSAKRVERDFVDRSAKKLNKLANDLDYMVAKRTDKVMNRMERLENKTVQDINEIIDQTTKKVDYMVAKRTDKVMNRMERLENKTVQDINEIIDQTTKKVDYMVAKRTDKVISGMERLENKTVKDINKIIDQADEKVKENLREIDRIRRETIEEVNQTIQETDYYLENRINQISLIVMESIVETKDLIRDLELLETKVFDDAGYLIDQIEEIVDKTIEQVRGELRRHSAELIPNPFDPCRQKLGLGLKLGFQLSDIEYYRLIECYELSKLTPNTPVQTIIETYGQLQLNAARMVALTRKAPELRKFAVEDWLKYGVLCQFWSNTIKIYDSTELEIESSPSPQQFNYQELQTKLIESISSLQQKFSKPTD</sequence>
<reference evidence="2 3" key="1">
    <citation type="submission" date="2023-12" db="EMBL/GenBank/DDBJ databases">
        <title>Baltic Sea Cyanobacteria.</title>
        <authorList>
            <person name="Delbaje E."/>
            <person name="Fewer D.P."/>
            <person name="Shishido T.K."/>
        </authorList>
    </citation>
    <scope>NUCLEOTIDE SEQUENCE [LARGE SCALE GENOMIC DNA]</scope>
    <source>
        <strain evidence="2 3">CCNP 1315</strain>
    </source>
</reference>
<accession>A0ABU5U691</accession>
<keyword evidence="1" id="KW-0175">Coiled coil</keyword>
<dbReference type="Proteomes" id="UP001301728">
    <property type="component" value="Unassembled WGS sequence"/>
</dbReference>
<feature type="coiled-coil region" evidence="1">
    <location>
        <begin position="136"/>
        <end position="163"/>
    </location>
</feature>
<keyword evidence="3" id="KW-1185">Reference proteome</keyword>
<protein>
    <submittedName>
        <fullName evidence="2">Uncharacterized protein</fullName>
    </submittedName>
</protein>
<comment type="caution">
    <text evidence="2">The sequence shown here is derived from an EMBL/GenBank/DDBJ whole genome shotgun (WGS) entry which is preliminary data.</text>
</comment>
<organism evidence="2 3">
    <name type="scientific">Limnoraphis robusta CCNP1315</name>
    <dbReference type="NCBI Taxonomy" id="3110306"/>
    <lineage>
        <taxon>Bacteria</taxon>
        <taxon>Bacillati</taxon>
        <taxon>Cyanobacteriota</taxon>
        <taxon>Cyanophyceae</taxon>
        <taxon>Oscillatoriophycideae</taxon>
        <taxon>Oscillatoriales</taxon>
        <taxon>Sirenicapillariaceae</taxon>
        <taxon>Limnoraphis</taxon>
    </lineage>
</organism>
<evidence type="ECO:0000256" key="1">
    <source>
        <dbReference type="SAM" id="Coils"/>
    </source>
</evidence>
<evidence type="ECO:0000313" key="2">
    <source>
        <dbReference type="EMBL" id="MEA5522664.1"/>
    </source>
</evidence>
<dbReference type="RefSeq" id="WP_323274275.1">
    <property type="nucleotide sequence ID" value="NZ_JAYGHT010000191.1"/>
</dbReference>
<gene>
    <name evidence="2" type="ORF">VB854_27410</name>
</gene>
<evidence type="ECO:0000313" key="3">
    <source>
        <dbReference type="Proteomes" id="UP001301728"/>
    </source>
</evidence>
<proteinExistence type="predicted"/>
<dbReference type="EMBL" id="JAYGHT010000191">
    <property type="protein sequence ID" value="MEA5522664.1"/>
    <property type="molecule type" value="Genomic_DNA"/>
</dbReference>